<evidence type="ECO:0000256" key="3">
    <source>
        <dbReference type="ARBA" id="ARBA00022448"/>
    </source>
</evidence>
<dbReference type="InterPro" id="IPR032629">
    <property type="entry name" value="DCB_dom"/>
</dbReference>
<evidence type="ECO:0000256" key="1">
    <source>
        <dbReference type="ARBA" id="ARBA00008144"/>
    </source>
</evidence>
<dbReference type="PANTHER" id="PTHR10663:SF333">
    <property type="entry name" value="PROTEIN MON2 HOMOLOG"/>
    <property type="match status" value="1"/>
</dbReference>
<evidence type="ECO:0000259" key="8">
    <source>
        <dbReference type="Pfam" id="PF16213"/>
    </source>
</evidence>
<feature type="domain" description="Mon2/Sec7/BIG1-like HDS" evidence="5">
    <location>
        <begin position="848"/>
        <end position="921"/>
    </location>
</feature>
<comment type="similarity">
    <text evidence="1">Belongs to the MON2 family.</text>
</comment>
<evidence type="ECO:0000259" key="6">
    <source>
        <dbReference type="Pfam" id="PF12783"/>
    </source>
</evidence>
<evidence type="ECO:0000259" key="7">
    <source>
        <dbReference type="Pfam" id="PF16206"/>
    </source>
</evidence>
<dbReference type="PANTHER" id="PTHR10663">
    <property type="entry name" value="GUANYL-NUCLEOTIDE EXCHANGE FACTOR"/>
    <property type="match status" value="1"/>
</dbReference>
<dbReference type="InterPro" id="IPR032817">
    <property type="entry name" value="Mon2_C"/>
</dbReference>
<dbReference type="SUPFAM" id="SSF48371">
    <property type="entry name" value="ARM repeat"/>
    <property type="match status" value="2"/>
</dbReference>
<name>A0ABP0H5G5_CLALP</name>
<dbReference type="InterPro" id="IPR032691">
    <property type="entry name" value="Mon2/Sec7/BIG1-like_HUS"/>
</dbReference>
<dbReference type="EMBL" id="CAWYQH010000174">
    <property type="protein sequence ID" value="CAK8698239.1"/>
    <property type="molecule type" value="Genomic_DNA"/>
</dbReference>
<keyword evidence="3" id="KW-0813">Transport</keyword>
<proteinExistence type="inferred from homology"/>
<keyword evidence="10" id="KW-1185">Reference proteome</keyword>
<protein>
    <recommendedName>
        <fullName evidence="2">Protein MON2 homolog</fullName>
    </recommendedName>
</protein>
<feature type="domain" description="Mon2 C-terminal" evidence="7">
    <location>
        <begin position="1169"/>
        <end position="1627"/>
    </location>
</feature>
<dbReference type="Pfam" id="PF12783">
    <property type="entry name" value="Sec7-like_HUS"/>
    <property type="match status" value="1"/>
</dbReference>
<dbReference type="InterPro" id="IPR016024">
    <property type="entry name" value="ARM-type_fold"/>
</dbReference>
<organism evidence="9 10">
    <name type="scientific">Clavelina lepadiformis</name>
    <name type="common">Light-bulb sea squirt</name>
    <name type="synonym">Ascidia lepadiformis</name>
    <dbReference type="NCBI Taxonomy" id="159417"/>
    <lineage>
        <taxon>Eukaryota</taxon>
        <taxon>Metazoa</taxon>
        <taxon>Chordata</taxon>
        <taxon>Tunicata</taxon>
        <taxon>Ascidiacea</taxon>
        <taxon>Aplousobranchia</taxon>
        <taxon>Clavelinidae</taxon>
        <taxon>Clavelina</taxon>
    </lineage>
</organism>
<evidence type="ECO:0000313" key="10">
    <source>
        <dbReference type="Proteomes" id="UP001642483"/>
    </source>
</evidence>
<feature type="domain" description="Mon2/Sec7/BIG1-like HUS" evidence="6">
    <location>
        <begin position="236"/>
        <end position="412"/>
    </location>
</feature>
<dbReference type="Proteomes" id="UP001642483">
    <property type="component" value="Unassembled WGS sequence"/>
</dbReference>
<evidence type="ECO:0000256" key="2">
    <source>
        <dbReference type="ARBA" id="ARBA00017134"/>
    </source>
</evidence>
<evidence type="ECO:0000259" key="5">
    <source>
        <dbReference type="Pfam" id="PF09324"/>
    </source>
</evidence>
<evidence type="ECO:0000313" key="9">
    <source>
        <dbReference type="EMBL" id="CAK8698239.1"/>
    </source>
</evidence>
<comment type="caution">
    <text evidence="9">The sequence shown here is derived from an EMBL/GenBank/DDBJ whole genome shotgun (WGS) entry which is preliminary data.</text>
</comment>
<evidence type="ECO:0000256" key="4">
    <source>
        <dbReference type="ARBA" id="ARBA00022927"/>
    </source>
</evidence>
<keyword evidence="4" id="KW-0653">Protein transport</keyword>
<sequence length="1634" mass="182652">MLSSSYQHLFRDGQQKMTVTREKRLIEDLQSDLRALSNETKRRCPPVKEAAESAIMKIRTILPPGHRFDSQKIITLLRQSCSDIMQPFVMGCDTHSLQIVQLCLTAIQRMANHEVIDNVMAVNVVNVLWQVFEQGVEELQLRLLQTVIVLVTSKSSELKGQSLSKAIVLCFRLHFTKNEVTNNTAEATVRQVISMIFERVVEEDTAKKVEDWSGEDYLPKSGNNKFAIPSNLTPVVEDAYNLFQDLCQLVNADSPHWLIGITEMTRTFGLELLESVLLEYESIFRKHPEFKFLLKDRVCALVIRLFSPNIKHRQGAPPPPSGVALTPTKEKPYFPISMRLLRVVSILLKKYYNALVTESEIFLSLLIKFLDTDKPSWQRALAVEVICQLCAQPRLLKSFCIAYDMQAHSTKIFHNLISSLGMFIQNLFVQVQANSSTMLNTVLESATSTTMGLSSSLHPQQSFEYHGITIPLITLPLDSSNCIKYMYLELLDKTEPPPIPEGYILTMAYTSMLDLIRGLTAIIDTDLAEERERDGPNNVAVLMEMINSSWCGILSVLSLLLDASTEESCTENVLKCTESFAGICGQLKLNSARDAFIIVLCKASLPSHYMIPVLASSMPRLPQKICNSQNVDQNMADQHVVAVGQSLQSSGNSVSLTAKNVQCMRTILNLAHCYGSHINTAWQLILTTLQHLVWILGLKPAVGGQFKPSARSGGDGGSSAGNTVLTTAVLGDLPVLSTMLTRLFEASQTLDDVSLHHLINALCSLSVEAMDTAYNSTVKEPSLFAVAKLMETGLANMGRIEILWRPVTGHLLEVCQHSNTILREWGAEGVTALVKAALKHYHGDSLSNNPRLLHMFLMPLKEICAVNHLDVRQKQLDGILQILRSCGESLSSGWPEILAIVGSATDHTTDALVRLGFRSVQLVISDYMLSLPVSSLSQCIDVVAQFAQQSQDFNISLTAIGLLWSMSDYMHQHQDKIKPELIKLKEENFLDESGTFPVTDILWMNLFRKMGNLCVDSRPAIRKSAGQTLFSTISAHWATMSKATWHDLIWEVFFTLMDDVQRACSIAPRDRSEQAGSNILMHHSRDTEEKQWQETSVLTLAGIARVFKTKRAILLEMDDFTKAWEKVLDYIQTGATTMSTEVSRAALCSFEEILNPTDCGNPTKDDPVIWEKAWNAWCNIGVKVTLPPPPGQNAPDEMLSQAYLTSLVLLFPMIHKHFHGTFSSTDFKRLAQVLHGSVCVPVRSDSTAFIMPTSNEVLTPLQEAVVNAVDIVQKSVSSYSDSTMYPAVFEFLLSIVHFASNPPTYGDIKNHIGPPDKNKWVCINYTKFAEYCIQVVVELFQITASHKAVIQHGILTSIVKTLRVPIKKKYGTRTATTWQLAVNALMKILQSGLPVVRQHSQMSLFNSLWDELASCMEDFLFPVAPAPAILSVEDHRKHESYDILLIELIRTEILPYRASFPKAFLSRIVAMMNKGSIPLSTSEIDIQVGKERGRDELSKQCFSTLFQFSMLPAVNGNADDGKLTEINEITVTSLVQRCRSALTRYISADRLKTQFPFPENQLSEVMFALKALDALLQTFKKIHKTIDDSLWRHVIDIYPVLVECIPTSSPEVRKSVAQIMSHFQAFISVKPLQS</sequence>
<gene>
    <name evidence="9" type="ORF">CVLEPA_LOCUS31698</name>
</gene>
<dbReference type="Pfam" id="PF16213">
    <property type="entry name" value="DCB"/>
    <property type="match status" value="1"/>
</dbReference>
<reference evidence="9 10" key="1">
    <citation type="submission" date="2024-02" db="EMBL/GenBank/DDBJ databases">
        <authorList>
            <person name="Daric V."/>
            <person name="Darras S."/>
        </authorList>
    </citation>
    <scope>NUCLEOTIDE SEQUENCE [LARGE SCALE GENOMIC DNA]</scope>
</reference>
<dbReference type="Pfam" id="PF16206">
    <property type="entry name" value="Mon2_C"/>
    <property type="match status" value="2"/>
</dbReference>
<dbReference type="InterPro" id="IPR015403">
    <property type="entry name" value="Mon2/Sec7/BIG1-like_HDS"/>
</dbReference>
<accession>A0ABP0H5G5</accession>
<feature type="domain" description="Mon2 C-terminal" evidence="7">
    <location>
        <begin position="926"/>
        <end position="1157"/>
    </location>
</feature>
<feature type="domain" description="Mon2/Sec7/BIG1-like dimerisation and cyclophilin-binding" evidence="8">
    <location>
        <begin position="21"/>
        <end position="204"/>
    </location>
</feature>
<dbReference type="Pfam" id="PF09324">
    <property type="entry name" value="Sec7-like_HDS"/>
    <property type="match status" value="1"/>
</dbReference>